<gene>
    <name evidence="1" type="ORF">STARVERO_01967</name>
</gene>
<dbReference type="AlphaFoldDB" id="A0A5S9NZ84"/>
<evidence type="ECO:0000313" key="2">
    <source>
        <dbReference type="Proteomes" id="UP000433050"/>
    </source>
</evidence>
<reference evidence="1 2" key="1">
    <citation type="submission" date="2019-12" db="EMBL/GenBank/DDBJ databases">
        <authorList>
            <person name="Reyes-Prieto M."/>
        </authorList>
    </citation>
    <scope>NUCLEOTIDE SEQUENCE [LARGE SCALE GENOMIC DNA]</scope>
    <source>
        <strain evidence="1">HF14-78462</strain>
    </source>
</reference>
<name>A0A5S9NZ84_9HYPH</name>
<organism evidence="1 2">
    <name type="scientific">Starkeya nomas</name>
    <dbReference type="NCBI Taxonomy" id="2666134"/>
    <lineage>
        <taxon>Bacteria</taxon>
        <taxon>Pseudomonadati</taxon>
        <taxon>Pseudomonadota</taxon>
        <taxon>Alphaproteobacteria</taxon>
        <taxon>Hyphomicrobiales</taxon>
        <taxon>Xanthobacteraceae</taxon>
        <taxon>Starkeya</taxon>
    </lineage>
</organism>
<accession>A0A5S9NZ84</accession>
<sequence length="80" mass="9099">MRNPEDLDARARELRLSVRTIAEETGLDEHTVGRALGRASRGREVLTSTQRKVALTIEKHEREQLARLRNLHPETSEAAE</sequence>
<dbReference type="RefSeq" id="WP_159598709.1">
    <property type="nucleotide sequence ID" value="NZ_CACSAS010000001.1"/>
</dbReference>
<dbReference type="Proteomes" id="UP000433050">
    <property type="component" value="Unassembled WGS sequence"/>
</dbReference>
<evidence type="ECO:0000313" key="1">
    <source>
        <dbReference type="EMBL" id="CAA0096071.1"/>
    </source>
</evidence>
<protein>
    <submittedName>
        <fullName evidence="1">Uncharacterized protein</fullName>
    </submittedName>
</protein>
<keyword evidence="2" id="KW-1185">Reference proteome</keyword>
<dbReference type="EMBL" id="CACSAS010000001">
    <property type="protein sequence ID" value="CAA0096071.1"/>
    <property type="molecule type" value="Genomic_DNA"/>
</dbReference>
<proteinExistence type="predicted"/>